<proteinExistence type="predicted"/>
<dbReference type="Proteomes" id="UP000566995">
    <property type="component" value="Unassembled WGS sequence"/>
</dbReference>
<protein>
    <submittedName>
        <fullName evidence="2">SAM-dependent methyltransferase</fullName>
    </submittedName>
</protein>
<dbReference type="RefSeq" id="WP_184589385.1">
    <property type="nucleotide sequence ID" value="NZ_JACHLI010000008.1"/>
</dbReference>
<evidence type="ECO:0000313" key="3">
    <source>
        <dbReference type="Proteomes" id="UP000566995"/>
    </source>
</evidence>
<keyword evidence="1" id="KW-0175">Coiled coil</keyword>
<keyword evidence="2" id="KW-0489">Methyltransferase</keyword>
<organism evidence="2 3">
    <name type="scientific">Pseudomonas nitroreducens</name>
    <dbReference type="NCBI Taxonomy" id="46680"/>
    <lineage>
        <taxon>Bacteria</taxon>
        <taxon>Pseudomonadati</taxon>
        <taxon>Pseudomonadota</taxon>
        <taxon>Gammaproteobacteria</taxon>
        <taxon>Pseudomonadales</taxon>
        <taxon>Pseudomonadaceae</taxon>
        <taxon>Pseudomonas</taxon>
    </lineage>
</organism>
<dbReference type="SUPFAM" id="SSF53335">
    <property type="entry name" value="S-adenosyl-L-methionine-dependent methyltransferases"/>
    <property type="match status" value="1"/>
</dbReference>
<evidence type="ECO:0000313" key="2">
    <source>
        <dbReference type="EMBL" id="MBB4863730.1"/>
    </source>
</evidence>
<dbReference type="EMBL" id="JACHLI010000008">
    <property type="protein sequence ID" value="MBB4863730.1"/>
    <property type="molecule type" value="Genomic_DNA"/>
</dbReference>
<dbReference type="AlphaFoldDB" id="A0A7W7KJQ9"/>
<gene>
    <name evidence="2" type="ORF">HNP46_002582</name>
</gene>
<dbReference type="Gene3D" id="3.40.50.150">
    <property type="entry name" value="Vaccinia Virus protein VP39"/>
    <property type="match status" value="1"/>
</dbReference>
<name>A0A7W7KJQ9_PSENT</name>
<dbReference type="GO" id="GO:0008168">
    <property type="term" value="F:methyltransferase activity"/>
    <property type="evidence" value="ECO:0007669"/>
    <property type="project" value="UniProtKB-KW"/>
</dbReference>
<feature type="coiled-coil region" evidence="1">
    <location>
        <begin position="13"/>
        <end position="40"/>
    </location>
</feature>
<evidence type="ECO:0000256" key="1">
    <source>
        <dbReference type="SAM" id="Coils"/>
    </source>
</evidence>
<dbReference type="GO" id="GO:0032259">
    <property type="term" value="P:methylation"/>
    <property type="evidence" value="ECO:0007669"/>
    <property type="project" value="UniProtKB-KW"/>
</dbReference>
<sequence length="299" mass="33469">MDERPPRNPPSHPQALSEAIEQLERQLQQLKQGDAEVAALVAAALPASEPPHVLPFPRRRERPMGEGAGNAVLMDYLYGIDSTLRSLLPDGPTDQLFRYASSAPASRALRSRRQLLAREIDRSCELLNGHARILCLGSGHLREAELARSLRHGHYRDFIALDAQEQSLRTVESCYAAMGIRTELCSLDELFYGRADLCHFDLIYSAGLFEVLDDHDARDLTRNLFARLLPGGRLLMGNFLPGVPEISYLERLLDWRPHYRSDAALLDLLLGIPYNDIGGARVFHDLGDCVGFLEITRYG</sequence>
<keyword evidence="2" id="KW-0808">Transferase</keyword>
<accession>A0A7W7KJQ9</accession>
<comment type="caution">
    <text evidence="2">The sequence shown here is derived from an EMBL/GenBank/DDBJ whole genome shotgun (WGS) entry which is preliminary data.</text>
</comment>
<reference evidence="2 3" key="1">
    <citation type="submission" date="2020-08" db="EMBL/GenBank/DDBJ databases">
        <title>Functional genomics of gut bacteria from endangered species of beetles.</title>
        <authorList>
            <person name="Carlos-Shanley C."/>
        </authorList>
    </citation>
    <scope>NUCLEOTIDE SEQUENCE [LARGE SCALE GENOMIC DNA]</scope>
    <source>
        <strain evidence="2 3">S00179</strain>
    </source>
</reference>
<dbReference type="InterPro" id="IPR029063">
    <property type="entry name" value="SAM-dependent_MTases_sf"/>
</dbReference>